<proteinExistence type="predicted"/>
<dbReference type="RefSeq" id="WP_170094335.1">
    <property type="nucleotide sequence ID" value="NZ_WOYG01000001.1"/>
</dbReference>
<feature type="domain" description="DUF7845" evidence="2">
    <location>
        <begin position="3"/>
        <end position="332"/>
    </location>
</feature>
<evidence type="ECO:0000259" key="2">
    <source>
        <dbReference type="Pfam" id="PF25227"/>
    </source>
</evidence>
<feature type="compositionally biased region" description="Polar residues" evidence="1">
    <location>
        <begin position="112"/>
        <end position="124"/>
    </location>
</feature>
<dbReference type="OrthoDB" id="316855at2157"/>
<evidence type="ECO:0000256" key="1">
    <source>
        <dbReference type="SAM" id="MobiDB-lite"/>
    </source>
</evidence>
<dbReference type="InterPro" id="IPR057167">
    <property type="entry name" value="DUF7845"/>
</dbReference>
<evidence type="ECO:0000313" key="4">
    <source>
        <dbReference type="Proteomes" id="UP000608662"/>
    </source>
</evidence>
<protein>
    <submittedName>
        <fullName evidence="3">Winged helix-turn-helix transcriptional regulator</fullName>
    </submittedName>
</protein>
<evidence type="ECO:0000313" key="3">
    <source>
        <dbReference type="EMBL" id="NLV10664.1"/>
    </source>
</evidence>
<sequence length="543" mass="60978">MTQVAPRNHEAECWLYYGPVDQGDSESVDYDGLDPYWALSDLLINEFDGYRELETKIDGESVTIRFTYSKSGFTPRPTDAVAGDRLYELEINIQGSNERKCDYNLSPRHPNMRNSEGEPTTTAFDHTDPDEGLSVHCQPSNMRLDEVPEFLTRAVFELADDADLGLYHGYFDAPFGGRVSALERYVRITRSMNEKLIGTGGVMDRLAMLLSDTAGTKGMHKWDNEDERGHHHVIRHGSASASQLVSQHRLGGQLKSYLPEHPEEFEPDDPLYHPKVGTKFVGGRTDGGSVDWADRHDVVQELDERLLSILTWADIPTAAGGTTFVADDHFYAHAAADPVPIHSDPLPQLEAQQEHLLLTCLRDMTPADEDIVETLTADGGTHARDLSDETGLSLSTIYRCLDRMDGVLTSDNGHVRFVTDRLRREVRAIVESIDHQLETAADRVAEIVDQDVRQSASAAFDRWLSKYSAEFEPPESEGERPVVRIDTVLSRFKYTDRPMFDDVLDEMGTAWKRDGRSIDQLTDAIVEVSVDGTREQHRAATLW</sequence>
<dbReference type="EMBL" id="WOYG01000001">
    <property type="protein sequence ID" value="NLV10664.1"/>
    <property type="molecule type" value="Genomic_DNA"/>
</dbReference>
<comment type="caution">
    <text evidence="3">The sequence shown here is derived from an EMBL/GenBank/DDBJ whole genome shotgun (WGS) entry which is preliminary data.</text>
</comment>
<feature type="region of interest" description="Disordered" evidence="1">
    <location>
        <begin position="109"/>
        <end position="129"/>
    </location>
</feature>
<dbReference type="AlphaFoldDB" id="A0A847UGP1"/>
<dbReference type="InterPro" id="IPR036390">
    <property type="entry name" value="WH_DNA-bd_sf"/>
</dbReference>
<reference evidence="3" key="1">
    <citation type="submission" date="2019-12" db="EMBL/GenBank/DDBJ databases">
        <title>Whole-genome sequence of Halomicrobium mukohataei pws1.</title>
        <authorList>
            <person name="Verma D.K."/>
            <person name="Gopal K."/>
            <person name="Prasad E.S."/>
        </authorList>
    </citation>
    <scope>NUCLEOTIDE SEQUENCE</scope>
    <source>
        <strain evidence="3">Pws1</strain>
    </source>
</reference>
<gene>
    <name evidence="3" type="ORF">GOC74_12085</name>
</gene>
<dbReference type="Proteomes" id="UP000608662">
    <property type="component" value="Unassembled WGS sequence"/>
</dbReference>
<dbReference type="Pfam" id="PF25227">
    <property type="entry name" value="DUF7845"/>
    <property type="match status" value="1"/>
</dbReference>
<accession>A0A847UGP1</accession>
<organism evidence="3 4">
    <name type="scientific">Halomicrobium mukohataei</name>
    <dbReference type="NCBI Taxonomy" id="57705"/>
    <lineage>
        <taxon>Archaea</taxon>
        <taxon>Methanobacteriati</taxon>
        <taxon>Methanobacteriota</taxon>
        <taxon>Stenosarchaea group</taxon>
        <taxon>Halobacteria</taxon>
        <taxon>Halobacteriales</taxon>
        <taxon>Haloarculaceae</taxon>
        <taxon>Halomicrobium</taxon>
    </lineage>
</organism>
<name>A0A847UGP1_9EURY</name>
<dbReference type="Pfam" id="PF13412">
    <property type="entry name" value="HTH_24"/>
    <property type="match status" value="1"/>
</dbReference>
<dbReference type="SUPFAM" id="SSF46785">
    <property type="entry name" value="Winged helix' DNA-binding domain"/>
    <property type="match status" value="1"/>
</dbReference>